<organism evidence="2 3">
    <name type="scientific">Gottfriedia endophytica</name>
    <dbReference type="NCBI Taxonomy" id="2820819"/>
    <lineage>
        <taxon>Bacteria</taxon>
        <taxon>Bacillati</taxon>
        <taxon>Bacillota</taxon>
        <taxon>Bacilli</taxon>
        <taxon>Bacillales</taxon>
        <taxon>Bacillaceae</taxon>
        <taxon>Gottfriedia</taxon>
    </lineage>
</organism>
<dbReference type="Pfam" id="PF08486">
    <property type="entry name" value="SpoIID"/>
    <property type="match status" value="1"/>
</dbReference>
<reference evidence="2" key="1">
    <citation type="submission" date="2021-04" db="EMBL/GenBank/DDBJ databases">
        <title>Genome seq and assembly of Bacillus sp.</title>
        <authorList>
            <person name="Chhetri G."/>
        </authorList>
    </citation>
    <scope>NUCLEOTIDE SEQUENCE</scope>
    <source>
        <strain evidence="2">RG28</strain>
    </source>
</reference>
<feature type="domain" description="Sporulation stage II protein D amidase enhancer LytB N-terminal" evidence="1">
    <location>
        <begin position="65"/>
        <end position="169"/>
    </location>
</feature>
<dbReference type="NCBIfam" id="TIGR02669">
    <property type="entry name" value="SpoIID_LytB"/>
    <property type="match status" value="1"/>
</dbReference>
<gene>
    <name evidence="2" type="primary">spoIID</name>
    <name evidence="2" type="ORF">J5Y03_07770</name>
</gene>
<dbReference type="AlphaFoldDB" id="A0A940SJN5"/>
<evidence type="ECO:0000313" key="2">
    <source>
        <dbReference type="EMBL" id="MBP0725089.1"/>
    </source>
</evidence>
<dbReference type="NCBIfam" id="TIGR02870">
    <property type="entry name" value="spore_II_D"/>
    <property type="match status" value="1"/>
</dbReference>
<name>A0A940SJN5_9BACI</name>
<dbReference type="Proteomes" id="UP000682134">
    <property type="component" value="Unassembled WGS sequence"/>
</dbReference>
<sequence length="336" mass="37578">MKMSIKSFFVTGLATCSVVVLLPTLLVLPFHEKTDGKLGDHLNQQIISNQMNPGKESNGIKVSVYRSKIDKVEKVPLDDYLVGVVASEMPAKFNEEALKAQALSARTFIVKRLEQGEKNPEGGDVTDTVMNQVYLNRDELKKVFGADYDWKIKKVEKAVASTKNEIITYDGQPITASFFSSSNGLTENAEDYWKKSVPYLKSVPSPWDQVAKDYIAKKVLSVESFQKKLDIKLTSKSKVGKVIERTKTNRIGKIAFDNKIMTGREVREKLDLRSTDFTLKREGNDIIITTVGNGHGIGMSQYGANELAKQGKTYKEIAQYYYQGVQISKISPSLLK</sequence>
<dbReference type="PANTHER" id="PTHR30032">
    <property type="entry name" value="N-ACETYLMURAMOYL-L-ALANINE AMIDASE-RELATED"/>
    <property type="match status" value="1"/>
</dbReference>
<evidence type="ECO:0000313" key="3">
    <source>
        <dbReference type="Proteomes" id="UP000682134"/>
    </source>
</evidence>
<accession>A0A940SJN5</accession>
<comment type="caution">
    <text evidence="2">The sequence shown here is derived from an EMBL/GenBank/DDBJ whole genome shotgun (WGS) entry which is preliminary data.</text>
</comment>
<dbReference type="PANTHER" id="PTHR30032:SF4">
    <property type="entry name" value="AMIDASE ENHANCER"/>
    <property type="match status" value="1"/>
</dbReference>
<proteinExistence type="predicted"/>
<dbReference type="InterPro" id="IPR013693">
    <property type="entry name" value="SpoIID/LytB_N"/>
</dbReference>
<evidence type="ECO:0000259" key="1">
    <source>
        <dbReference type="Pfam" id="PF08486"/>
    </source>
</evidence>
<dbReference type="InterPro" id="IPR014225">
    <property type="entry name" value="Spore_II_D_firmicutes"/>
</dbReference>
<protein>
    <submittedName>
        <fullName evidence="2">Stage II sporulation protein D</fullName>
    </submittedName>
</protein>
<dbReference type="InterPro" id="IPR051922">
    <property type="entry name" value="Bact_Sporulation_Assoc"/>
</dbReference>
<dbReference type="GO" id="GO:0030435">
    <property type="term" value="P:sporulation resulting in formation of a cellular spore"/>
    <property type="evidence" value="ECO:0007669"/>
    <property type="project" value="InterPro"/>
</dbReference>
<dbReference type="RefSeq" id="WP_209404531.1">
    <property type="nucleotide sequence ID" value="NZ_JAGIYQ010000004.1"/>
</dbReference>
<keyword evidence="3" id="KW-1185">Reference proteome</keyword>
<dbReference type="EMBL" id="JAGIYQ010000004">
    <property type="protein sequence ID" value="MBP0725089.1"/>
    <property type="molecule type" value="Genomic_DNA"/>
</dbReference>
<dbReference type="GO" id="GO:0030288">
    <property type="term" value="C:outer membrane-bounded periplasmic space"/>
    <property type="evidence" value="ECO:0007669"/>
    <property type="project" value="TreeGrafter"/>
</dbReference>
<dbReference type="InterPro" id="IPR013486">
    <property type="entry name" value="SpoIID/LytB"/>
</dbReference>